<comment type="caution">
    <text evidence="1">The sequence shown here is derived from an EMBL/GenBank/DDBJ whole genome shotgun (WGS) entry which is preliminary data.</text>
</comment>
<name>A0A640W0X8_9RHOB</name>
<dbReference type="Proteomes" id="UP000436522">
    <property type="component" value="Unassembled WGS sequence"/>
</dbReference>
<sequence length="94" mass="11007">MRCSLRELKVPYRIRHYEAKVAELEREKLLCLEKLDAQAEPKGSFEEILEPVLMFLANPWKISESGNTHARRLVLKLAFEDRLSYCRKEGARTS</sequence>
<dbReference type="EMBL" id="BLIV01000009">
    <property type="protein sequence ID" value="GFE52126.1"/>
    <property type="molecule type" value="Genomic_DNA"/>
</dbReference>
<accession>A0A640W0X8</accession>
<evidence type="ECO:0000313" key="1">
    <source>
        <dbReference type="EMBL" id="GFE52126.1"/>
    </source>
</evidence>
<keyword evidence="2" id="KW-1185">Reference proteome</keyword>
<evidence type="ECO:0000313" key="2">
    <source>
        <dbReference type="Proteomes" id="UP000436522"/>
    </source>
</evidence>
<reference evidence="1 2" key="1">
    <citation type="submission" date="2019-12" db="EMBL/GenBank/DDBJ databases">
        <title>Roseobacter cerasinus sp. nov., isolated from seawater around aquaculture.</title>
        <authorList>
            <person name="Muramatsu S."/>
            <person name="Takabe Y."/>
            <person name="Mori K."/>
            <person name="Takaichi S."/>
            <person name="Hanada S."/>
        </authorList>
    </citation>
    <scope>NUCLEOTIDE SEQUENCE [LARGE SCALE GENOMIC DNA]</scope>
    <source>
        <strain evidence="1 2">AI77</strain>
    </source>
</reference>
<proteinExistence type="predicted"/>
<dbReference type="AlphaFoldDB" id="A0A640W0X8"/>
<gene>
    <name evidence="1" type="ORF">So717_38790</name>
</gene>
<protein>
    <submittedName>
        <fullName evidence="1">Uncharacterized protein</fullName>
    </submittedName>
</protein>
<organism evidence="1 2">
    <name type="scientific">Roseobacter cerasinus</name>
    <dbReference type="NCBI Taxonomy" id="2602289"/>
    <lineage>
        <taxon>Bacteria</taxon>
        <taxon>Pseudomonadati</taxon>
        <taxon>Pseudomonadota</taxon>
        <taxon>Alphaproteobacteria</taxon>
        <taxon>Rhodobacterales</taxon>
        <taxon>Roseobacteraceae</taxon>
        <taxon>Roseobacter</taxon>
    </lineage>
</organism>